<dbReference type="EMBL" id="GBXM01014375">
    <property type="protein sequence ID" value="JAH94202.1"/>
    <property type="molecule type" value="Transcribed_RNA"/>
</dbReference>
<proteinExistence type="predicted"/>
<accession>A0A0E9WUV3</accession>
<evidence type="ECO:0000256" key="1">
    <source>
        <dbReference type="SAM" id="MobiDB-lite"/>
    </source>
</evidence>
<protein>
    <submittedName>
        <fullName evidence="2">Uncharacterized protein</fullName>
    </submittedName>
</protein>
<organism evidence="2">
    <name type="scientific">Anguilla anguilla</name>
    <name type="common">European freshwater eel</name>
    <name type="synonym">Muraena anguilla</name>
    <dbReference type="NCBI Taxonomy" id="7936"/>
    <lineage>
        <taxon>Eukaryota</taxon>
        <taxon>Metazoa</taxon>
        <taxon>Chordata</taxon>
        <taxon>Craniata</taxon>
        <taxon>Vertebrata</taxon>
        <taxon>Euteleostomi</taxon>
        <taxon>Actinopterygii</taxon>
        <taxon>Neopterygii</taxon>
        <taxon>Teleostei</taxon>
        <taxon>Anguilliformes</taxon>
        <taxon>Anguillidae</taxon>
        <taxon>Anguilla</taxon>
    </lineage>
</organism>
<reference evidence="2" key="1">
    <citation type="submission" date="2014-11" db="EMBL/GenBank/DDBJ databases">
        <authorList>
            <person name="Amaro Gonzalez C."/>
        </authorList>
    </citation>
    <scope>NUCLEOTIDE SEQUENCE</scope>
</reference>
<reference evidence="2" key="2">
    <citation type="journal article" date="2015" name="Fish Shellfish Immunol.">
        <title>Early steps in the European eel (Anguilla anguilla)-Vibrio vulnificus interaction in the gills: Role of the RtxA13 toxin.</title>
        <authorList>
            <person name="Callol A."/>
            <person name="Pajuelo D."/>
            <person name="Ebbesson L."/>
            <person name="Teles M."/>
            <person name="MacKenzie S."/>
            <person name="Amaro C."/>
        </authorList>
    </citation>
    <scope>NUCLEOTIDE SEQUENCE</scope>
</reference>
<dbReference type="AlphaFoldDB" id="A0A0E9WUV3"/>
<evidence type="ECO:0000313" key="2">
    <source>
        <dbReference type="EMBL" id="JAH94202.1"/>
    </source>
</evidence>
<feature type="compositionally biased region" description="Basic residues" evidence="1">
    <location>
        <begin position="35"/>
        <end position="47"/>
    </location>
</feature>
<sequence length="65" mass="7369">MTQKPGPDFNISSGLTYTCKYPRTRENALYPLPGKRSRHQAHQRSPKRLAQPHPQGNSAVIDIKQ</sequence>
<feature type="region of interest" description="Disordered" evidence="1">
    <location>
        <begin position="24"/>
        <end position="65"/>
    </location>
</feature>
<name>A0A0E9WUV3_ANGAN</name>